<organism evidence="1 2">
    <name type="scientific">Acinetobacter amyesii</name>
    <dbReference type="NCBI Taxonomy" id="2942470"/>
    <lineage>
        <taxon>Bacteria</taxon>
        <taxon>Pseudomonadati</taxon>
        <taxon>Pseudomonadota</taxon>
        <taxon>Gammaproteobacteria</taxon>
        <taxon>Moraxellales</taxon>
        <taxon>Moraxellaceae</taxon>
        <taxon>Acinetobacter</taxon>
    </lineage>
</organism>
<reference evidence="1 2" key="1">
    <citation type="submission" date="2017-02" db="EMBL/GenBank/DDBJ databases">
        <title>Acinetobacter sp. ANC 4945, whole genome shotgun sequencing project.</title>
        <authorList>
            <person name="Radolfova-Krizova L."/>
            <person name="Al Atrouni A."/>
            <person name="Nemec A."/>
        </authorList>
    </citation>
    <scope>NUCLEOTIDE SEQUENCE [LARGE SCALE GENOMIC DNA]</scope>
    <source>
        <strain evidence="1 2">ANC 4945</strain>
    </source>
</reference>
<proteinExistence type="predicted"/>
<dbReference type="Proteomes" id="UP000191160">
    <property type="component" value="Unassembled WGS sequence"/>
</dbReference>
<comment type="caution">
    <text evidence="1">The sequence shown here is derived from an EMBL/GenBank/DDBJ whole genome shotgun (WGS) entry which is preliminary data.</text>
</comment>
<keyword evidence="2" id="KW-1185">Reference proteome</keyword>
<accession>A0A1T1H750</accession>
<dbReference type="EMBL" id="MVKX01000001">
    <property type="protein sequence ID" value="OOV85540.1"/>
    <property type="molecule type" value="Genomic_DNA"/>
</dbReference>
<dbReference type="RefSeq" id="WP_078189009.1">
    <property type="nucleotide sequence ID" value="NZ_JAMCOZ010000002.1"/>
</dbReference>
<dbReference type="AlphaFoldDB" id="A0A1T1H750"/>
<protein>
    <submittedName>
        <fullName evidence="1">Uncharacterized protein</fullName>
    </submittedName>
</protein>
<sequence length="171" mass="19541">MKQALKIKLADHSEFTQAWFAFIKLGYQWGGNCTEPCTAPYLYTYEDGRILADYFDVEGADLSSPNSAFGHFNAHENKEITLAELKITAFGREEAVFIGIDADYKYYSVDADGDAWYTKNEPHLSERGDFWGKDISMKEAPNFNLHSDWKQSLIKRNSVEEEVDDLEVSTQ</sequence>
<evidence type="ECO:0000313" key="1">
    <source>
        <dbReference type="EMBL" id="OOV85540.1"/>
    </source>
</evidence>
<evidence type="ECO:0000313" key="2">
    <source>
        <dbReference type="Proteomes" id="UP000191160"/>
    </source>
</evidence>
<gene>
    <name evidence="1" type="ORF">B1202_02540</name>
</gene>
<name>A0A1T1H750_9GAMM</name>